<dbReference type="InterPro" id="IPR023214">
    <property type="entry name" value="HAD_sf"/>
</dbReference>
<reference evidence="2" key="1">
    <citation type="submission" date="2017-02" db="EMBL/GenBank/DDBJ databases">
        <authorList>
            <person name="Varghese N."/>
            <person name="Submissions S."/>
        </authorList>
    </citation>
    <scope>NUCLEOTIDE SEQUENCE [LARGE SCALE GENOMIC DNA]</scope>
    <source>
        <strain evidence="2">ATCC 25662</strain>
    </source>
</reference>
<proteinExistence type="predicted"/>
<sequence>MAKVKVALMYDFDKTLSPRDMQEFTFIPSLGYKTTTDFWKDVSKIAKENKMDAILAYMYMMLKKSQDNSKPIRKQDFKKLGKGIEFYPGVLTWFERINAIGKSLGLDVEHYIISSGLTEVIEGTSIANKFKKIYACKFYYDENGVAKWPSLVVNYTTKTQYIFRINKQILDENEDRALNQYTKEEDRPIPFKHMIYVGDGLTDVPCMKLVKENGGKSIVVYNSKVKESKEIAETLIEQNRANYMCASDYSSHKEMEKLVQKIFEQMKTEIELAKMEGIR</sequence>
<dbReference type="AlphaFoldDB" id="A0A1T4LHE3"/>
<evidence type="ECO:0000313" key="2">
    <source>
        <dbReference type="Proteomes" id="UP000243297"/>
    </source>
</evidence>
<keyword evidence="1" id="KW-0378">Hydrolase</keyword>
<name>A0A1T4LHE3_9FIRM</name>
<accession>A0A1T4LHE3</accession>
<dbReference type="Pfam" id="PF12710">
    <property type="entry name" value="HAD"/>
    <property type="match status" value="1"/>
</dbReference>
<evidence type="ECO:0000313" key="1">
    <source>
        <dbReference type="EMBL" id="SJZ54036.1"/>
    </source>
</evidence>
<dbReference type="Gene3D" id="3.40.50.1000">
    <property type="entry name" value="HAD superfamily/HAD-like"/>
    <property type="match status" value="1"/>
</dbReference>
<dbReference type="SUPFAM" id="SSF56784">
    <property type="entry name" value="HAD-like"/>
    <property type="match status" value="1"/>
</dbReference>
<dbReference type="InterPro" id="IPR036412">
    <property type="entry name" value="HAD-like_sf"/>
</dbReference>
<dbReference type="Proteomes" id="UP000243297">
    <property type="component" value="Unassembled WGS sequence"/>
</dbReference>
<organism evidence="1 2">
    <name type="scientific">Anaerorhabdus furcosa</name>
    <dbReference type="NCBI Taxonomy" id="118967"/>
    <lineage>
        <taxon>Bacteria</taxon>
        <taxon>Bacillati</taxon>
        <taxon>Bacillota</taxon>
        <taxon>Erysipelotrichia</taxon>
        <taxon>Erysipelotrichales</taxon>
        <taxon>Erysipelotrichaceae</taxon>
        <taxon>Anaerorhabdus</taxon>
    </lineage>
</organism>
<protein>
    <submittedName>
        <fullName evidence="1">Haloacid dehalogenase-like hydrolase</fullName>
    </submittedName>
</protein>
<dbReference type="GO" id="GO:0016787">
    <property type="term" value="F:hydrolase activity"/>
    <property type="evidence" value="ECO:0007669"/>
    <property type="project" value="UniProtKB-KW"/>
</dbReference>
<dbReference type="RefSeq" id="WP_078711594.1">
    <property type="nucleotide sequence ID" value="NZ_FUWY01000002.1"/>
</dbReference>
<keyword evidence="2" id="KW-1185">Reference proteome</keyword>
<dbReference type="OrthoDB" id="9785423at2"/>
<dbReference type="EMBL" id="FUWY01000002">
    <property type="protein sequence ID" value="SJZ54036.1"/>
    <property type="molecule type" value="Genomic_DNA"/>
</dbReference>
<gene>
    <name evidence="1" type="ORF">SAMN02745191_0885</name>
</gene>
<dbReference type="STRING" id="118967.SAMN02745191_0885"/>